<name>A0A9W6DTD7_9EURO</name>
<dbReference type="PANTHER" id="PTHR36091:SF2">
    <property type="entry name" value="AMINOGLYCOSIDE PHOSPHOTRANSFERASE DOMAIN-CONTAINING PROTEIN"/>
    <property type="match status" value="1"/>
</dbReference>
<dbReference type="GO" id="GO:0005739">
    <property type="term" value="C:mitochondrion"/>
    <property type="evidence" value="ECO:0007669"/>
    <property type="project" value="TreeGrafter"/>
</dbReference>
<comment type="caution">
    <text evidence="2">The sequence shown here is derived from an EMBL/GenBank/DDBJ whole genome shotgun (WGS) entry which is preliminary data.</text>
</comment>
<dbReference type="InterPro" id="IPR002575">
    <property type="entry name" value="Aminoglycoside_PTrfase"/>
</dbReference>
<dbReference type="Gene3D" id="3.30.200.20">
    <property type="entry name" value="Phosphorylase Kinase, domain 1"/>
    <property type="match status" value="1"/>
</dbReference>
<reference evidence="2" key="1">
    <citation type="submission" date="2022-07" db="EMBL/GenBank/DDBJ databases">
        <title>Taxonomy of Aspergillus series Nigri: significant species reduction supported by multi-species coalescent approaches.</title>
        <authorList>
            <person name="Bian C."/>
            <person name="Kusuya Y."/>
            <person name="Sklenar F."/>
            <person name="D'hooge E."/>
            <person name="Yaguchi T."/>
            <person name="Takahashi H."/>
            <person name="Hubka V."/>
        </authorList>
    </citation>
    <scope>NUCLEOTIDE SEQUENCE</scope>
    <source>
        <strain evidence="2">CBS 733.88</strain>
    </source>
</reference>
<dbReference type="PANTHER" id="PTHR36091">
    <property type="entry name" value="ALTERED INHERITANCE OF MITOCHONDRIA PROTEIN 9, MITOCHONDRIAL"/>
    <property type="match status" value="1"/>
</dbReference>
<proteinExistence type="predicted"/>
<organism evidence="2 3">
    <name type="scientific">Aspergillus brasiliensis</name>
    <dbReference type="NCBI Taxonomy" id="319629"/>
    <lineage>
        <taxon>Eukaryota</taxon>
        <taxon>Fungi</taxon>
        <taxon>Dikarya</taxon>
        <taxon>Ascomycota</taxon>
        <taxon>Pezizomycotina</taxon>
        <taxon>Eurotiomycetes</taxon>
        <taxon>Eurotiomycetidae</taxon>
        <taxon>Eurotiales</taxon>
        <taxon>Aspergillaceae</taxon>
        <taxon>Aspergillus</taxon>
        <taxon>Aspergillus subgen. Circumdati</taxon>
    </lineage>
</organism>
<accession>A0A9W6DTD7</accession>
<evidence type="ECO:0000313" key="3">
    <source>
        <dbReference type="Proteomes" id="UP001143548"/>
    </source>
</evidence>
<feature type="domain" description="Aminoglycoside phosphotransferase" evidence="1">
    <location>
        <begin position="86"/>
        <end position="331"/>
    </location>
</feature>
<dbReference type="AlphaFoldDB" id="A0A9W6DTD7"/>
<dbReference type="SUPFAM" id="SSF56112">
    <property type="entry name" value="Protein kinase-like (PK-like)"/>
    <property type="match status" value="1"/>
</dbReference>
<dbReference type="Pfam" id="PF01636">
    <property type="entry name" value="APH"/>
    <property type="match status" value="1"/>
</dbReference>
<dbReference type="Gene3D" id="3.90.1200.10">
    <property type="match status" value="1"/>
</dbReference>
<dbReference type="Proteomes" id="UP001143548">
    <property type="component" value="Unassembled WGS sequence"/>
</dbReference>
<dbReference type="InterPro" id="IPR051035">
    <property type="entry name" value="Mito_inheritance_9"/>
</dbReference>
<dbReference type="InterPro" id="IPR011009">
    <property type="entry name" value="Kinase-like_dom_sf"/>
</dbReference>
<protein>
    <recommendedName>
        <fullName evidence="1">Aminoglycoside phosphotransferase domain-containing protein</fullName>
    </recommendedName>
</protein>
<evidence type="ECO:0000259" key="1">
    <source>
        <dbReference type="Pfam" id="PF01636"/>
    </source>
</evidence>
<gene>
    <name evidence="2" type="ORF">AbraCBS73388_003703</name>
</gene>
<sequence length="533" mass="61003">MSSSGFTSRNCSEIPDDGHLFEYTSGRWIYNENSRLAERHGEFNVDALKSAAAKSLGRCDTDVKSLTKLAEGGFNRVLQITMFDDTQVLARLPYPSIKPKQLAVASEVATLALLRDHGLPVPRVYAYSTDTKNPVGSEYIIMEKLPGRPLGDRWFELSDRERLKVLLQLVQLETKFHAIELPASGSIYYASDLPSGSPRIDIPGSNICIGPHAALKWWFAERSSLCIDRGPYKDAMDVLRSPALKELAFLRTYGRPRYPFDRAYRESTDYRLSDPSEHIDSLEAYLKIAPYLLPSEFLRPVFRHPDLQPNNILVSDDLDIVGLIDWQHASVLPLFLAAGIPNFFQNYDDPESLHFRPPPNPDLSNLDDEEKANTLHKFQRRHTHFFYMAFTQRFNEPHFRAMDQTTNMLTRRIFTHAGDPWEGNNIPLQADLVIITKAWHNFSTRPCPISISTDKSKSIMDLQSMHEEIDEQLKLIRNYIGISVDGWTPLEDYEAACARARQTKVHGLAALDTDYERDMTERHWPFDDHDEDE</sequence>
<dbReference type="EMBL" id="BROQ01000180">
    <property type="protein sequence ID" value="GKZ27065.1"/>
    <property type="molecule type" value="Genomic_DNA"/>
</dbReference>
<evidence type="ECO:0000313" key="2">
    <source>
        <dbReference type="EMBL" id="GKZ27065.1"/>
    </source>
</evidence>